<feature type="transmembrane region" description="Helical" evidence="9">
    <location>
        <begin position="215"/>
        <end position="236"/>
    </location>
</feature>
<protein>
    <recommendedName>
        <fullName evidence="10">Potassium channel domain-containing protein</fullName>
    </recommendedName>
</protein>
<evidence type="ECO:0000256" key="5">
    <source>
        <dbReference type="ARBA" id="ARBA00023065"/>
    </source>
</evidence>
<evidence type="ECO:0000313" key="11">
    <source>
        <dbReference type="EnsemblMetazoa" id="OVOC1997.1"/>
    </source>
</evidence>
<name>A0A8R1TP06_ONCVO</name>
<feature type="domain" description="Potassium channel" evidence="10">
    <location>
        <begin position="221"/>
        <end position="294"/>
    </location>
</feature>
<evidence type="ECO:0000256" key="7">
    <source>
        <dbReference type="ARBA" id="ARBA00023303"/>
    </source>
</evidence>
<dbReference type="Gene3D" id="1.10.287.70">
    <property type="match status" value="1"/>
</dbReference>
<dbReference type="GO" id="GO:0006936">
    <property type="term" value="P:muscle contraction"/>
    <property type="evidence" value="ECO:0007669"/>
    <property type="project" value="EnsemblMetazoa"/>
</dbReference>
<reference evidence="12" key="1">
    <citation type="submission" date="2013-10" db="EMBL/GenBank/DDBJ databases">
        <title>Genome sequencing of Onchocerca volvulus.</title>
        <authorList>
            <person name="Cotton J."/>
            <person name="Tsai J."/>
            <person name="Stanley E."/>
            <person name="Tracey A."/>
            <person name="Holroyd N."/>
            <person name="Lustigman S."/>
            <person name="Berriman M."/>
        </authorList>
    </citation>
    <scope>NUCLEOTIDE SEQUENCE</scope>
</reference>
<feature type="transmembrane region" description="Helical" evidence="9">
    <location>
        <begin position="269"/>
        <end position="290"/>
    </location>
</feature>
<dbReference type="InterPro" id="IPR013099">
    <property type="entry name" value="K_chnl_dom"/>
</dbReference>
<keyword evidence="12" id="KW-1185">Reference proteome</keyword>
<evidence type="ECO:0000259" key="10">
    <source>
        <dbReference type="Pfam" id="PF07885"/>
    </source>
</evidence>
<evidence type="ECO:0000256" key="8">
    <source>
        <dbReference type="RuleBase" id="RU003857"/>
    </source>
</evidence>
<feature type="transmembrane region" description="Helical" evidence="9">
    <location>
        <begin position="20"/>
        <end position="39"/>
    </location>
</feature>
<keyword evidence="3 8" id="KW-0812">Transmembrane</keyword>
<evidence type="ECO:0000256" key="4">
    <source>
        <dbReference type="ARBA" id="ARBA00022989"/>
    </source>
</evidence>
<dbReference type="Pfam" id="PF07885">
    <property type="entry name" value="Ion_trans_2"/>
    <property type="match status" value="2"/>
</dbReference>
<dbReference type="Proteomes" id="UP000024404">
    <property type="component" value="Unassembled WGS sequence"/>
</dbReference>
<accession>A0A8R1TP06</accession>
<dbReference type="EMBL" id="CMVM020000062">
    <property type="status" value="NOT_ANNOTATED_CDS"/>
    <property type="molecule type" value="Genomic_DNA"/>
</dbReference>
<dbReference type="GO" id="GO:0005886">
    <property type="term" value="C:plasma membrane"/>
    <property type="evidence" value="ECO:0007669"/>
    <property type="project" value="TreeGrafter"/>
</dbReference>
<feature type="transmembrane region" description="Helical" evidence="9">
    <location>
        <begin position="139"/>
        <end position="160"/>
    </location>
</feature>
<proteinExistence type="inferred from homology"/>
<keyword evidence="5 8" id="KW-0406">Ion transport</keyword>
<dbReference type="InterPro" id="IPR003280">
    <property type="entry name" value="2pore_dom_K_chnl"/>
</dbReference>
<evidence type="ECO:0000256" key="9">
    <source>
        <dbReference type="SAM" id="Phobius"/>
    </source>
</evidence>
<feature type="transmembrane region" description="Helical" evidence="9">
    <location>
        <begin position="106"/>
        <end position="127"/>
    </location>
</feature>
<dbReference type="PANTHER" id="PTHR11003:SF345">
    <property type="entry name" value="TWIK FAMILY OF POTASSIUM CHANNELS PROTEIN 18"/>
    <property type="match status" value="1"/>
</dbReference>
<dbReference type="EnsemblMetazoa" id="OVOC1997.1">
    <property type="protein sequence ID" value="OVOC1997.1"/>
    <property type="gene ID" value="WBGene00238806"/>
</dbReference>
<organism evidence="11 12">
    <name type="scientific">Onchocerca volvulus</name>
    <dbReference type="NCBI Taxonomy" id="6282"/>
    <lineage>
        <taxon>Eukaryota</taxon>
        <taxon>Metazoa</taxon>
        <taxon>Ecdysozoa</taxon>
        <taxon>Nematoda</taxon>
        <taxon>Chromadorea</taxon>
        <taxon>Rhabditida</taxon>
        <taxon>Spirurina</taxon>
        <taxon>Spiruromorpha</taxon>
        <taxon>Filarioidea</taxon>
        <taxon>Onchocercidae</taxon>
        <taxon>Onchocerca</taxon>
    </lineage>
</organism>
<reference evidence="11" key="2">
    <citation type="submission" date="2022-06" db="UniProtKB">
        <authorList>
            <consortium name="EnsemblMetazoa"/>
        </authorList>
    </citation>
    <scope>IDENTIFICATION</scope>
</reference>
<dbReference type="GO" id="GO:0040011">
    <property type="term" value="P:locomotion"/>
    <property type="evidence" value="ECO:0007669"/>
    <property type="project" value="EnsemblMetazoa"/>
</dbReference>
<evidence type="ECO:0000313" key="12">
    <source>
        <dbReference type="Proteomes" id="UP000024404"/>
    </source>
</evidence>
<dbReference type="AlphaFoldDB" id="A0A8R1TP06"/>
<evidence type="ECO:0000256" key="3">
    <source>
        <dbReference type="ARBA" id="ARBA00022692"/>
    </source>
</evidence>
<keyword evidence="6 9" id="KW-0472">Membrane</keyword>
<comment type="subcellular location">
    <subcellularLocation>
        <location evidence="1">Membrane</location>
        <topology evidence="1">Multi-pass membrane protein</topology>
    </subcellularLocation>
</comment>
<dbReference type="GO" id="GO:0015271">
    <property type="term" value="F:outward rectifier potassium channel activity"/>
    <property type="evidence" value="ECO:0007669"/>
    <property type="project" value="EnsemblMetazoa"/>
</dbReference>
<keyword evidence="7 8" id="KW-0407">Ion channel</keyword>
<comment type="similarity">
    <text evidence="8">Belongs to the two pore domain potassium channel (TC 1.A.1.8) family.</text>
</comment>
<dbReference type="PRINTS" id="PR01333">
    <property type="entry name" value="2POREKCHANEL"/>
</dbReference>
<sequence length="415" mass="47156">MPIAKAIRNVHAFLTIGLRPLIPIGILLVYTLIGALMFMNVEGPNERRDIELHQREQNEIFEEMAYRIHNLKGLSAMRTYNQTIKILTRLTKKLGIKHPTLNDTKWTFWGSIFYSLTVYTTIGYGNIYPVTPFGRLLTLIYAFIGIPLTLYSLIALGSLFGRFCKILWIMLAKTLARSSRVVSKDLEKHIERQMSLSGKNSSTLDENEELLKFPVGVLILITIIWAFACAGLFLFLENDWDYGTSLYFTLISFTTIGFGDVLPSQPAYIAYIGVCLLIGLALVSTVINVIQQQIEALATGMDKSIDNEYKDALENAKCEEYDFIEYDDIDNDNGDANNDIANRELPKKDEEPLISFDKILSKMPLRSHVLYKIMPELSKKQIVGKVELRGKQRVKSTQTDASLLETLIRCQNVRF</sequence>
<dbReference type="GO" id="GO:0022841">
    <property type="term" value="F:potassium ion leak channel activity"/>
    <property type="evidence" value="ECO:0007669"/>
    <property type="project" value="TreeGrafter"/>
</dbReference>
<evidence type="ECO:0000256" key="2">
    <source>
        <dbReference type="ARBA" id="ARBA00022448"/>
    </source>
</evidence>
<evidence type="ECO:0000256" key="6">
    <source>
        <dbReference type="ARBA" id="ARBA00023136"/>
    </source>
</evidence>
<dbReference type="PANTHER" id="PTHR11003">
    <property type="entry name" value="POTASSIUM CHANNEL, SUBFAMILY K"/>
    <property type="match status" value="1"/>
</dbReference>
<feature type="domain" description="Potassium channel" evidence="10">
    <location>
        <begin position="104"/>
        <end position="159"/>
    </location>
</feature>
<keyword evidence="2 8" id="KW-0813">Transport</keyword>
<keyword evidence="4 9" id="KW-1133">Transmembrane helix</keyword>
<dbReference type="GO" id="GO:0030322">
    <property type="term" value="P:stabilization of membrane potential"/>
    <property type="evidence" value="ECO:0007669"/>
    <property type="project" value="TreeGrafter"/>
</dbReference>
<dbReference type="SUPFAM" id="SSF81324">
    <property type="entry name" value="Voltage-gated potassium channels"/>
    <property type="match status" value="2"/>
</dbReference>
<evidence type="ECO:0000256" key="1">
    <source>
        <dbReference type="ARBA" id="ARBA00004141"/>
    </source>
</evidence>